<dbReference type="InParanoid" id="A0A4W3HBI8"/>
<feature type="region of interest" description="Disordered" evidence="1">
    <location>
        <begin position="1"/>
        <end position="53"/>
    </location>
</feature>
<reference evidence="3" key="1">
    <citation type="journal article" date="2006" name="Science">
        <title>Ancient noncoding elements conserved in the human genome.</title>
        <authorList>
            <person name="Venkatesh B."/>
            <person name="Kirkness E.F."/>
            <person name="Loh Y.H."/>
            <person name="Halpern A.L."/>
            <person name="Lee A.P."/>
            <person name="Johnson J."/>
            <person name="Dandona N."/>
            <person name="Viswanathan L.D."/>
            <person name="Tay A."/>
            <person name="Venter J.C."/>
            <person name="Strausberg R.L."/>
            <person name="Brenner S."/>
        </authorList>
    </citation>
    <scope>NUCLEOTIDE SEQUENCE [LARGE SCALE GENOMIC DNA]</scope>
</reference>
<feature type="compositionally biased region" description="Polar residues" evidence="1">
    <location>
        <begin position="89"/>
        <end position="108"/>
    </location>
</feature>
<dbReference type="STRING" id="7868.ENSCMIP00000012720"/>
<evidence type="ECO:0000313" key="2">
    <source>
        <dbReference type="Ensembl" id="ENSCMIP00000012720.1"/>
    </source>
</evidence>
<name>A0A4W3HBI8_CALMI</name>
<protein>
    <submittedName>
        <fullName evidence="2">Uncharacterized protein</fullName>
    </submittedName>
</protein>
<dbReference type="AlphaFoldDB" id="A0A4W3HBI8"/>
<reference evidence="2" key="5">
    <citation type="submission" date="2025-09" db="UniProtKB">
        <authorList>
            <consortium name="Ensembl"/>
        </authorList>
    </citation>
    <scope>IDENTIFICATION</scope>
</reference>
<evidence type="ECO:0000313" key="3">
    <source>
        <dbReference type="Proteomes" id="UP000314986"/>
    </source>
</evidence>
<dbReference type="Ensembl" id="ENSCMIT00000013008.1">
    <property type="protein sequence ID" value="ENSCMIP00000012720.1"/>
    <property type="gene ID" value="ENSCMIG00000006451.1"/>
</dbReference>
<reference evidence="3" key="2">
    <citation type="journal article" date="2007" name="PLoS Biol.">
        <title>Survey sequencing and comparative analysis of the elephant shark (Callorhinchus milii) genome.</title>
        <authorList>
            <person name="Venkatesh B."/>
            <person name="Kirkness E.F."/>
            <person name="Loh Y.H."/>
            <person name="Halpern A.L."/>
            <person name="Lee A.P."/>
            <person name="Johnson J."/>
            <person name="Dandona N."/>
            <person name="Viswanathan L.D."/>
            <person name="Tay A."/>
            <person name="Venter J.C."/>
            <person name="Strausberg R.L."/>
            <person name="Brenner S."/>
        </authorList>
    </citation>
    <scope>NUCLEOTIDE SEQUENCE [LARGE SCALE GENOMIC DNA]</scope>
</reference>
<organism evidence="2 3">
    <name type="scientific">Callorhinchus milii</name>
    <name type="common">Ghost shark</name>
    <dbReference type="NCBI Taxonomy" id="7868"/>
    <lineage>
        <taxon>Eukaryota</taxon>
        <taxon>Metazoa</taxon>
        <taxon>Chordata</taxon>
        <taxon>Craniata</taxon>
        <taxon>Vertebrata</taxon>
        <taxon>Chondrichthyes</taxon>
        <taxon>Holocephali</taxon>
        <taxon>Chimaeriformes</taxon>
        <taxon>Callorhinchidae</taxon>
        <taxon>Callorhinchus</taxon>
    </lineage>
</organism>
<sequence length="184" mass="20246">MLLFTNCAGPQPVQDKQTPQRHQDTGSYSPIRKKSPLEGPTATGSISRGTKLGNQVEEAIENVIQRVTQDGSQQTAIEKTIEDVIASVTGSPSCSRNPTSNRSYSQERCQSRRAEASPAQSIAPNDFLQISDVQTDKHSSTAGHRLKKSRIEAVQCQARRMCNFDKILATKKNLDHVNKILKAK</sequence>
<dbReference type="Proteomes" id="UP000314986">
    <property type="component" value="Unassembled WGS sequence"/>
</dbReference>
<proteinExistence type="predicted"/>
<reference evidence="3" key="3">
    <citation type="journal article" date="2014" name="Nature">
        <title>Elephant shark genome provides unique insights into gnathostome evolution.</title>
        <authorList>
            <consortium name="International Elephant Shark Genome Sequencing Consortium"/>
            <person name="Venkatesh B."/>
            <person name="Lee A.P."/>
            <person name="Ravi V."/>
            <person name="Maurya A.K."/>
            <person name="Lian M.M."/>
            <person name="Swann J.B."/>
            <person name="Ohta Y."/>
            <person name="Flajnik M.F."/>
            <person name="Sutoh Y."/>
            <person name="Kasahara M."/>
            <person name="Hoon S."/>
            <person name="Gangu V."/>
            <person name="Roy S.W."/>
            <person name="Irimia M."/>
            <person name="Korzh V."/>
            <person name="Kondrychyn I."/>
            <person name="Lim Z.W."/>
            <person name="Tay B.H."/>
            <person name="Tohari S."/>
            <person name="Kong K.W."/>
            <person name="Ho S."/>
            <person name="Lorente-Galdos B."/>
            <person name="Quilez J."/>
            <person name="Marques-Bonet T."/>
            <person name="Raney B.J."/>
            <person name="Ingham P.W."/>
            <person name="Tay A."/>
            <person name="Hillier L.W."/>
            <person name="Minx P."/>
            <person name="Boehm T."/>
            <person name="Wilson R.K."/>
            <person name="Brenner S."/>
            <person name="Warren W.C."/>
        </authorList>
    </citation>
    <scope>NUCLEOTIDE SEQUENCE [LARGE SCALE GENOMIC DNA]</scope>
</reference>
<evidence type="ECO:0000256" key="1">
    <source>
        <dbReference type="SAM" id="MobiDB-lite"/>
    </source>
</evidence>
<keyword evidence="3" id="KW-1185">Reference proteome</keyword>
<reference evidence="2" key="4">
    <citation type="submission" date="2025-08" db="UniProtKB">
        <authorList>
            <consortium name="Ensembl"/>
        </authorList>
    </citation>
    <scope>IDENTIFICATION</scope>
</reference>
<accession>A0A4W3HBI8</accession>
<feature type="region of interest" description="Disordered" evidence="1">
    <location>
        <begin position="89"/>
        <end position="124"/>
    </location>
</feature>